<evidence type="ECO:0000313" key="3">
    <source>
        <dbReference type="Proteomes" id="UP000008917"/>
    </source>
</evidence>
<sequence>MPAATHKAILEKANAAIEKGDYDGFLAHCTEDTEWTFVGDRTLSGKRAVREWMATAYTEPPKFDVHHLIAEGDIVTALGEITLKDEVGKETRHAYCDVWRFREGKMAGLHAFVIEGALQGGGAAKAR</sequence>
<dbReference type="eggNOG" id="COG3631">
    <property type="taxonomic scope" value="Bacteria"/>
</dbReference>
<dbReference type="RefSeq" id="WP_013542187.1">
    <property type="nucleotide sequence ID" value="NC_014931.1"/>
</dbReference>
<dbReference type="PANTHER" id="PTHR41252">
    <property type="entry name" value="BLR2505 PROTEIN"/>
    <property type="match status" value="1"/>
</dbReference>
<dbReference type="InterPro" id="IPR037401">
    <property type="entry name" value="SnoaL-like"/>
</dbReference>
<protein>
    <recommendedName>
        <fullName evidence="1">SnoaL-like domain-containing protein</fullName>
    </recommendedName>
</protein>
<dbReference type="OrthoDB" id="129343at2"/>
<reference evidence="2 3" key="2">
    <citation type="journal article" date="2013" name="Genome Announc.">
        <title>Genome of the Root-Associated Plant Growth-Promoting Bacterium Variovorax paradoxus Strain EPS.</title>
        <authorList>
            <person name="Han J.I."/>
            <person name="Spain J.C."/>
            <person name="Leadbetter J.R."/>
            <person name="Ovchinnikova G."/>
            <person name="Goodwin L.A."/>
            <person name="Han C.S."/>
            <person name="Woyke T."/>
            <person name="Davenport K.W."/>
            <person name="Orwin P.M."/>
        </authorList>
    </citation>
    <scope>NUCLEOTIDE SEQUENCE [LARGE SCALE GENOMIC DNA]</scope>
    <source>
        <strain evidence="2 3">EPS</strain>
    </source>
</reference>
<organism evidence="2 3">
    <name type="scientific">Variovorax paradoxus (strain EPS)</name>
    <dbReference type="NCBI Taxonomy" id="595537"/>
    <lineage>
        <taxon>Bacteria</taxon>
        <taxon>Pseudomonadati</taxon>
        <taxon>Pseudomonadota</taxon>
        <taxon>Betaproteobacteria</taxon>
        <taxon>Burkholderiales</taxon>
        <taxon>Comamonadaceae</taxon>
        <taxon>Variovorax</taxon>
    </lineage>
</organism>
<dbReference type="KEGG" id="vpe:Varpa_3783"/>
<feature type="domain" description="SnoaL-like" evidence="1">
    <location>
        <begin position="12"/>
        <end position="107"/>
    </location>
</feature>
<dbReference type="EMBL" id="CP002417">
    <property type="protein sequence ID" value="ADU37964.1"/>
    <property type="molecule type" value="Genomic_DNA"/>
</dbReference>
<dbReference type="AlphaFoldDB" id="E6V1W1"/>
<dbReference type="PANTHER" id="PTHR41252:SF1">
    <property type="entry name" value="BLR2505 PROTEIN"/>
    <property type="match status" value="1"/>
</dbReference>
<evidence type="ECO:0000313" key="2">
    <source>
        <dbReference type="EMBL" id="ADU37964.1"/>
    </source>
</evidence>
<dbReference type="Proteomes" id="UP000008917">
    <property type="component" value="Chromosome"/>
</dbReference>
<dbReference type="SUPFAM" id="SSF54427">
    <property type="entry name" value="NTF2-like"/>
    <property type="match status" value="1"/>
</dbReference>
<evidence type="ECO:0000259" key="1">
    <source>
        <dbReference type="Pfam" id="PF12680"/>
    </source>
</evidence>
<dbReference type="Pfam" id="PF12680">
    <property type="entry name" value="SnoaL_2"/>
    <property type="match status" value="1"/>
</dbReference>
<gene>
    <name evidence="2" type="ordered locus">Varpa_3783</name>
</gene>
<proteinExistence type="predicted"/>
<accession>E6V1W1</accession>
<dbReference type="Gene3D" id="3.10.450.50">
    <property type="match status" value="1"/>
</dbReference>
<name>E6V1W1_VARPE</name>
<dbReference type="STRING" id="595537.Varpa_3783"/>
<reference evidence="3" key="1">
    <citation type="submission" date="2010-12" db="EMBL/GenBank/DDBJ databases">
        <title>Complete sequence of Variovorax paradoxus EPS.</title>
        <authorList>
            <consortium name="US DOE Joint Genome Institute"/>
            <person name="Lucas S."/>
            <person name="Copeland A."/>
            <person name="Lapidus A."/>
            <person name="Cheng J.-F."/>
            <person name="Goodwin L."/>
            <person name="Pitluck S."/>
            <person name="Teshima H."/>
            <person name="Detter J.C."/>
            <person name="Han C."/>
            <person name="Tapia R."/>
            <person name="Land M."/>
            <person name="Hauser L."/>
            <person name="Kyrpides N."/>
            <person name="Ivanova N."/>
            <person name="Ovchinnikova G."/>
            <person name="Orwin P."/>
            <person name="Han J.-I.G."/>
            <person name="Woyke T."/>
        </authorList>
    </citation>
    <scope>NUCLEOTIDE SEQUENCE [LARGE SCALE GENOMIC DNA]</scope>
    <source>
        <strain evidence="3">EPS</strain>
    </source>
</reference>
<dbReference type="HOGENOM" id="CLU_147287_0_0_4"/>
<dbReference type="InterPro" id="IPR032710">
    <property type="entry name" value="NTF2-like_dom_sf"/>
</dbReference>